<comment type="similarity">
    <text evidence="1">Belongs to the ustYa family.</text>
</comment>
<evidence type="ECO:0000256" key="1">
    <source>
        <dbReference type="ARBA" id="ARBA00035112"/>
    </source>
</evidence>
<evidence type="ECO:0000256" key="3">
    <source>
        <dbReference type="SAM" id="Phobius"/>
    </source>
</evidence>
<dbReference type="OMA" id="NVEGFHH"/>
<evidence type="ECO:0000313" key="4">
    <source>
        <dbReference type="EMBL" id="OOF93341.1"/>
    </source>
</evidence>
<dbReference type="PANTHER" id="PTHR33365:SF13">
    <property type="entry name" value="TAT PATHWAY SIGNAL SEQUENCE"/>
    <property type="match status" value="1"/>
</dbReference>
<dbReference type="EMBL" id="KV907504">
    <property type="protein sequence ID" value="OOF93341.1"/>
    <property type="molecule type" value="Genomic_DNA"/>
</dbReference>
<feature type="compositionally biased region" description="Basic and acidic residues" evidence="2">
    <location>
        <begin position="10"/>
        <end position="26"/>
    </location>
</feature>
<dbReference type="PANTHER" id="PTHR33365">
    <property type="entry name" value="YALI0B05434P"/>
    <property type="match status" value="1"/>
</dbReference>
<gene>
    <name evidence="4" type="ORF">ASPCADRAFT_132386</name>
</gene>
<accession>A0A1R3RFS8</accession>
<dbReference type="OrthoDB" id="3687641at2759"/>
<evidence type="ECO:0000256" key="2">
    <source>
        <dbReference type="SAM" id="MobiDB-lite"/>
    </source>
</evidence>
<dbReference type="AlphaFoldDB" id="A0A1R3RFS8"/>
<feature type="region of interest" description="Disordered" evidence="2">
    <location>
        <begin position="1"/>
        <end position="26"/>
    </location>
</feature>
<dbReference type="Proteomes" id="UP000188318">
    <property type="component" value="Unassembled WGS sequence"/>
</dbReference>
<keyword evidence="3" id="KW-0812">Transmembrane</keyword>
<keyword evidence="3" id="KW-0472">Membrane</keyword>
<keyword evidence="5" id="KW-1185">Reference proteome</keyword>
<protein>
    <recommendedName>
        <fullName evidence="6">Tat pathway signal sequence</fullName>
    </recommendedName>
</protein>
<dbReference type="STRING" id="602072.A0A1R3RFS8"/>
<dbReference type="GO" id="GO:0043386">
    <property type="term" value="P:mycotoxin biosynthetic process"/>
    <property type="evidence" value="ECO:0007669"/>
    <property type="project" value="InterPro"/>
</dbReference>
<proteinExistence type="inferred from homology"/>
<sequence length="307" mass="34749">MNSSRTTPSFDDKMHSSERSDSTDRERLLVDEENPHWSHGKDGARSGHGRWLNIIFVVIIAVLSCLVGVFIGHHQGDSDEACTRRVTQHSPVLSHVGLDYHRERFNGSLLKENIFRQDASPEVDAAWASIGANYRAIRVPAEEAEKSGLAADQVKISEKYGGGYPANVEGLHHLHCLNLLRQSLYYNYDYYHDLGTGAFSNNEFIVRRHVSRFPLLALCITQILISTAHCLDILRQQLMCSVDVGVLGQVWVHPDHPEPFVDFNTEHKCRNFDEIRAWAQQNQLPETVPSDFLQPPKIGDRVYEAIP</sequence>
<name>A0A1R3RFS8_ASPC5</name>
<feature type="transmembrane region" description="Helical" evidence="3">
    <location>
        <begin position="51"/>
        <end position="72"/>
    </location>
</feature>
<reference evidence="5" key="1">
    <citation type="journal article" date="2017" name="Genome Biol.">
        <title>Comparative genomics reveals high biological diversity and specific adaptations in the industrially and medically important fungal genus Aspergillus.</title>
        <authorList>
            <person name="de Vries R.P."/>
            <person name="Riley R."/>
            <person name="Wiebenga A."/>
            <person name="Aguilar-Osorio G."/>
            <person name="Amillis S."/>
            <person name="Uchima C.A."/>
            <person name="Anderluh G."/>
            <person name="Asadollahi M."/>
            <person name="Askin M."/>
            <person name="Barry K."/>
            <person name="Battaglia E."/>
            <person name="Bayram O."/>
            <person name="Benocci T."/>
            <person name="Braus-Stromeyer S.A."/>
            <person name="Caldana C."/>
            <person name="Canovas D."/>
            <person name="Cerqueira G.C."/>
            <person name="Chen F."/>
            <person name="Chen W."/>
            <person name="Choi C."/>
            <person name="Clum A."/>
            <person name="Dos Santos R.A."/>
            <person name="Damasio A.R."/>
            <person name="Diallinas G."/>
            <person name="Emri T."/>
            <person name="Fekete E."/>
            <person name="Flipphi M."/>
            <person name="Freyberg S."/>
            <person name="Gallo A."/>
            <person name="Gournas C."/>
            <person name="Habgood R."/>
            <person name="Hainaut M."/>
            <person name="Harispe M.L."/>
            <person name="Henrissat B."/>
            <person name="Hilden K.S."/>
            <person name="Hope R."/>
            <person name="Hossain A."/>
            <person name="Karabika E."/>
            <person name="Karaffa L."/>
            <person name="Karanyi Z."/>
            <person name="Krasevec N."/>
            <person name="Kuo A."/>
            <person name="Kusch H."/>
            <person name="LaButti K."/>
            <person name="Lagendijk E.L."/>
            <person name="Lapidus A."/>
            <person name="Levasseur A."/>
            <person name="Lindquist E."/>
            <person name="Lipzen A."/>
            <person name="Logrieco A.F."/>
            <person name="MacCabe A."/>
            <person name="Maekelae M.R."/>
            <person name="Malavazi I."/>
            <person name="Melin P."/>
            <person name="Meyer V."/>
            <person name="Mielnichuk N."/>
            <person name="Miskei M."/>
            <person name="Molnar A.P."/>
            <person name="Mule G."/>
            <person name="Ngan C.Y."/>
            <person name="Orejas M."/>
            <person name="Orosz E."/>
            <person name="Ouedraogo J.P."/>
            <person name="Overkamp K.M."/>
            <person name="Park H.-S."/>
            <person name="Perrone G."/>
            <person name="Piumi F."/>
            <person name="Punt P.J."/>
            <person name="Ram A.F."/>
            <person name="Ramon A."/>
            <person name="Rauscher S."/>
            <person name="Record E."/>
            <person name="Riano-Pachon D.M."/>
            <person name="Robert V."/>
            <person name="Roehrig J."/>
            <person name="Ruller R."/>
            <person name="Salamov A."/>
            <person name="Salih N.S."/>
            <person name="Samson R.A."/>
            <person name="Sandor E."/>
            <person name="Sanguinetti M."/>
            <person name="Schuetze T."/>
            <person name="Sepcic K."/>
            <person name="Shelest E."/>
            <person name="Sherlock G."/>
            <person name="Sophianopoulou V."/>
            <person name="Squina F.M."/>
            <person name="Sun H."/>
            <person name="Susca A."/>
            <person name="Todd R.B."/>
            <person name="Tsang A."/>
            <person name="Unkles S.E."/>
            <person name="van de Wiele N."/>
            <person name="van Rossen-Uffink D."/>
            <person name="Oliveira J.V."/>
            <person name="Vesth T.C."/>
            <person name="Visser J."/>
            <person name="Yu J.-H."/>
            <person name="Zhou M."/>
            <person name="Andersen M.R."/>
            <person name="Archer D.B."/>
            <person name="Baker S.E."/>
            <person name="Benoit I."/>
            <person name="Brakhage A.A."/>
            <person name="Braus G.H."/>
            <person name="Fischer R."/>
            <person name="Frisvad J.C."/>
            <person name="Goldman G.H."/>
            <person name="Houbraken J."/>
            <person name="Oakley B."/>
            <person name="Pocsi I."/>
            <person name="Scazzocchio C."/>
            <person name="Seiboth B."/>
            <person name="vanKuyk P.A."/>
            <person name="Wortman J."/>
            <person name="Dyer P.S."/>
            <person name="Grigoriev I.V."/>
        </authorList>
    </citation>
    <scope>NUCLEOTIDE SEQUENCE [LARGE SCALE GENOMIC DNA]</scope>
    <source>
        <strain evidence="5">ITEM 5010</strain>
    </source>
</reference>
<dbReference type="VEuPathDB" id="FungiDB:ASPCADRAFT_132386"/>
<evidence type="ECO:0000313" key="5">
    <source>
        <dbReference type="Proteomes" id="UP000188318"/>
    </source>
</evidence>
<evidence type="ECO:0008006" key="6">
    <source>
        <dbReference type="Google" id="ProtNLM"/>
    </source>
</evidence>
<keyword evidence="3" id="KW-1133">Transmembrane helix</keyword>
<dbReference type="Pfam" id="PF11807">
    <property type="entry name" value="UstYa"/>
    <property type="match status" value="1"/>
</dbReference>
<organism evidence="4 5">
    <name type="scientific">Aspergillus carbonarius (strain ITEM 5010)</name>
    <dbReference type="NCBI Taxonomy" id="602072"/>
    <lineage>
        <taxon>Eukaryota</taxon>
        <taxon>Fungi</taxon>
        <taxon>Dikarya</taxon>
        <taxon>Ascomycota</taxon>
        <taxon>Pezizomycotina</taxon>
        <taxon>Eurotiomycetes</taxon>
        <taxon>Eurotiomycetidae</taxon>
        <taxon>Eurotiales</taxon>
        <taxon>Aspergillaceae</taxon>
        <taxon>Aspergillus</taxon>
        <taxon>Aspergillus subgen. Circumdati</taxon>
    </lineage>
</organism>
<dbReference type="InterPro" id="IPR021765">
    <property type="entry name" value="UstYa-like"/>
</dbReference>